<comment type="subcellular location">
    <subcellularLocation>
        <location evidence="1">Cytoplasm</location>
    </subcellularLocation>
</comment>
<name>A0A679HVQ8_9RHOO</name>
<organism evidence="2 3">
    <name type="scientific">Fluviibacter phosphoraccumulans</name>
    <dbReference type="NCBI Taxonomy" id="1751046"/>
    <lineage>
        <taxon>Bacteria</taxon>
        <taxon>Pseudomonadati</taxon>
        <taxon>Pseudomonadota</taxon>
        <taxon>Betaproteobacteria</taxon>
        <taxon>Rhodocyclales</taxon>
        <taxon>Fluviibacteraceae</taxon>
        <taxon>Fluviibacter</taxon>
    </lineage>
</organism>
<dbReference type="AlphaFoldDB" id="A0A679HVQ8"/>
<comment type="pathway">
    <text evidence="1">Cofactor biosynthesis; ubiquinone biosynthesis.</text>
</comment>
<dbReference type="RefSeq" id="WP_162048809.1">
    <property type="nucleotide sequence ID" value="NZ_AP019011.1"/>
</dbReference>
<comment type="function">
    <text evidence="1">Required for ubiquinone (coenzyme Q) biosynthesis. Binds hydrophobic ubiquinone biosynthetic intermediates via its SCP2 domain and is essential for the stability of the Ubi complex. May constitute a docking platform where Ubi enzymes assemble and access their SCP2-bound polyprenyl substrates.</text>
</comment>
<dbReference type="UniPathway" id="UPA00232"/>
<sequence length="194" mass="21307">MLHSLSLPVINRALRDDPWAASRLACFAGSSLRISLADTSLMRYTIEPDGLLAAHQVFGDDEPTLAIDLPANAAVLFLSQGRQGVIKAAKIRGNIDLANALNEVMDQIRPDPEAFLASKVGDIAAHRAMGLFYLLKQGAEDLVGRLKDQFTEHVAEGQSVIVPTPEVHAFMDEVDTLRNDVARLQQRVDRLTRR</sequence>
<dbReference type="OrthoDB" id="8525483at2"/>
<dbReference type="InterPro" id="IPR038989">
    <property type="entry name" value="UbiJ"/>
</dbReference>
<gene>
    <name evidence="1" type="primary">ubiJ</name>
    <name evidence="2" type="ORF">ICHIAU1_05460</name>
</gene>
<dbReference type="EMBL" id="AP022345">
    <property type="protein sequence ID" value="BBU68263.1"/>
    <property type="molecule type" value="Genomic_DNA"/>
</dbReference>
<dbReference type="Proteomes" id="UP000463961">
    <property type="component" value="Chromosome"/>
</dbReference>
<evidence type="ECO:0000313" key="2">
    <source>
        <dbReference type="EMBL" id="BBU68263.1"/>
    </source>
</evidence>
<dbReference type="HAMAP" id="MF_02215">
    <property type="entry name" value="UbiJ"/>
    <property type="match status" value="1"/>
</dbReference>
<reference evidence="3" key="1">
    <citation type="submission" date="2020-01" db="EMBL/GenBank/DDBJ databases">
        <title>Phosphoaccumulans saitamaens gen. nov., sp. nov., a polyphosphate accumulating bacterium isolated from surface river water.</title>
        <authorList>
            <person name="Watanabe K."/>
            <person name="Suda W."/>
        </authorList>
    </citation>
    <scope>NUCLEOTIDE SEQUENCE [LARGE SCALE GENOMIC DNA]</scope>
    <source>
        <strain evidence="3">ICHIAU1</strain>
    </source>
</reference>
<keyword evidence="1" id="KW-0963">Cytoplasm</keyword>
<comment type="similarity">
    <text evidence="1">Belongs to the UbiJ family.</text>
</comment>
<dbReference type="PANTHER" id="PTHR38693">
    <property type="entry name" value="UBIQUINONE BIOSYNTHESIS PROTEIN UBIJ"/>
    <property type="match status" value="1"/>
</dbReference>
<dbReference type="GO" id="GO:0005737">
    <property type="term" value="C:cytoplasm"/>
    <property type="evidence" value="ECO:0007669"/>
    <property type="project" value="UniProtKB-SubCell"/>
</dbReference>
<proteinExistence type="inferred from homology"/>
<keyword evidence="3" id="KW-1185">Reference proteome</keyword>
<keyword evidence="1" id="KW-0831">Ubiquinone biosynthesis</keyword>
<evidence type="ECO:0000256" key="1">
    <source>
        <dbReference type="HAMAP-Rule" id="MF_02215"/>
    </source>
</evidence>
<evidence type="ECO:0000313" key="3">
    <source>
        <dbReference type="Proteomes" id="UP000463961"/>
    </source>
</evidence>
<protein>
    <recommendedName>
        <fullName evidence="1">Ubiquinone biosynthesis accessory factor UbiJ</fullName>
    </recommendedName>
</protein>
<dbReference type="GO" id="GO:0006744">
    <property type="term" value="P:ubiquinone biosynthetic process"/>
    <property type="evidence" value="ECO:0007669"/>
    <property type="project" value="UniProtKB-UniRule"/>
</dbReference>
<accession>A0A679HVQ8</accession>
<dbReference type="PANTHER" id="PTHR38693:SF1">
    <property type="entry name" value="UBIQUINONE BIOSYNTHESIS ACCESSORY FACTOR UBIJ"/>
    <property type="match status" value="1"/>
</dbReference>